<proteinExistence type="predicted"/>
<reference evidence="1" key="1">
    <citation type="submission" date="2020-08" db="EMBL/GenBank/DDBJ databases">
        <title>Whole genome shotgun sequence of Polymorphospora rubra NBRC 101157.</title>
        <authorList>
            <person name="Komaki H."/>
            <person name="Tamura T."/>
        </authorList>
    </citation>
    <scope>NUCLEOTIDE SEQUENCE</scope>
    <source>
        <strain evidence="1">NBRC 101157</strain>
    </source>
</reference>
<dbReference type="KEGG" id="pry:Prubr_64290"/>
<gene>
    <name evidence="1" type="ORF">Prubr_64290</name>
</gene>
<dbReference type="InterPro" id="IPR016024">
    <property type="entry name" value="ARM-type_fold"/>
</dbReference>
<accession>A0A810NC27</accession>
<dbReference type="EMBL" id="AP023359">
    <property type="protein sequence ID" value="BCJ69408.1"/>
    <property type="molecule type" value="Genomic_DNA"/>
</dbReference>
<dbReference type="SUPFAM" id="SSF48371">
    <property type="entry name" value="ARM repeat"/>
    <property type="match status" value="1"/>
</dbReference>
<evidence type="ECO:0008006" key="3">
    <source>
        <dbReference type="Google" id="ProtNLM"/>
    </source>
</evidence>
<dbReference type="Proteomes" id="UP000680866">
    <property type="component" value="Chromosome"/>
</dbReference>
<evidence type="ECO:0000313" key="1">
    <source>
        <dbReference type="EMBL" id="BCJ69408.1"/>
    </source>
</evidence>
<sequence length="498" mass="55086">MLRGLARNPAARVDVLLGVLRTAPLPACQGLEARRDLPRPLQDVMVEHPLRDVRSVLAEHPGVDPGIRGRLLLADPDWRVVVRAFGSPDQQPLSDHVLHSLLARIEDVPPEALVTVPELYAELWPAMRYDLRLYRLAAKHPDPRVRRHAAAFPRYLDDSSRGALMADPVPEIREVIVAAIAEEQRVMQPADLPDHHCHGFWAVLQRPLSRALVDRIVASGDEAALYFVGPNPSTPPDVVQALLRHSAAEVRRRLAERIDLSREQLLLLACDSVVEVRTAVSVNPGLTEQQRADIDIDVTTVGGDGHYGPRRRCRHHDHAFVDERVPPLADAMRWASSVNPLLRRRAARNPELPSSLVTSLADDPDLGVRVLLALHHPDAPSGHLLRCFLEYHGCGREQLTELARFPTAGVAVFADHTDPAVRRLAVRDPQADPELVEQLLCDPDITVRQATASCRRLPHARITALLGDPELAEHAAANPALPVEQMRRILESAPVPEA</sequence>
<organism evidence="1 2">
    <name type="scientific">Polymorphospora rubra</name>
    <dbReference type="NCBI Taxonomy" id="338584"/>
    <lineage>
        <taxon>Bacteria</taxon>
        <taxon>Bacillati</taxon>
        <taxon>Actinomycetota</taxon>
        <taxon>Actinomycetes</taxon>
        <taxon>Micromonosporales</taxon>
        <taxon>Micromonosporaceae</taxon>
        <taxon>Polymorphospora</taxon>
    </lineage>
</organism>
<dbReference type="AlphaFoldDB" id="A0A810NC27"/>
<dbReference type="Gene3D" id="1.25.10.10">
    <property type="entry name" value="Leucine-rich Repeat Variant"/>
    <property type="match status" value="1"/>
</dbReference>
<name>A0A810NC27_9ACTN</name>
<evidence type="ECO:0000313" key="2">
    <source>
        <dbReference type="Proteomes" id="UP000680866"/>
    </source>
</evidence>
<dbReference type="InterPro" id="IPR011989">
    <property type="entry name" value="ARM-like"/>
</dbReference>
<keyword evidence="2" id="KW-1185">Reference proteome</keyword>
<protein>
    <recommendedName>
        <fullName evidence="3">Leucine rich repeat variant</fullName>
    </recommendedName>
</protein>